<dbReference type="SMART" id="SM00199">
    <property type="entry name" value="SCY"/>
    <property type="match status" value="1"/>
</dbReference>
<evidence type="ECO:0000259" key="6">
    <source>
        <dbReference type="SMART" id="SM00199"/>
    </source>
</evidence>
<dbReference type="PANTHER" id="PTHR12015:SF183">
    <property type="entry name" value="C-C MOTIF CHEMOKINE 3"/>
    <property type="match status" value="1"/>
</dbReference>
<dbReference type="Gene3D" id="2.40.50.40">
    <property type="match status" value="1"/>
</dbReference>
<protein>
    <recommendedName>
        <fullName evidence="6">Chemokine interleukin-8-like domain-containing protein</fullName>
    </recommendedName>
</protein>
<evidence type="ECO:0000256" key="1">
    <source>
        <dbReference type="ARBA" id="ARBA00004613"/>
    </source>
</evidence>
<dbReference type="InterPro" id="IPR036048">
    <property type="entry name" value="Interleukin_8-like_sf"/>
</dbReference>
<gene>
    <name evidence="7" type="ORF">OJAV_G00060780</name>
</gene>
<evidence type="ECO:0000256" key="3">
    <source>
        <dbReference type="ARBA" id="ARBA00022525"/>
    </source>
</evidence>
<reference evidence="7 8" key="1">
    <citation type="submission" date="2018-11" db="EMBL/GenBank/DDBJ databases">
        <authorList>
            <person name="Lopez-Roques C."/>
            <person name="Donnadieu C."/>
            <person name="Bouchez O."/>
            <person name="Klopp C."/>
            <person name="Cabau C."/>
            <person name="Zahm M."/>
        </authorList>
    </citation>
    <scope>NUCLEOTIDE SEQUENCE [LARGE SCALE GENOMIC DNA]</scope>
    <source>
        <strain evidence="7">RS831</strain>
        <tissue evidence="7">Whole body</tissue>
    </source>
</reference>
<keyword evidence="3" id="KW-0964">Secreted</keyword>
<evidence type="ECO:0000313" key="7">
    <source>
        <dbReference type="EMBL" id="RVE72330.1"/>
    </source>
</evidence>
<proteinExistence type="predicted"/>
<dbReference type="EMBL" id="CM012442">
    <property type="protein sequence ID" value="RVE72330.1"/>
    <property type="molecule type" value="Genomic_DNA"/>
</dbReference>
<accession>A0A437DBX5</accession>
<keyword evidence="4 5" id="KW-0732">Signal</keyword>
<keyword evidence="8" id="KW-1185">Reference proteome</keyword>
<feature type="signal peptide" evidence="5">
    <location>
        <begin position="1"/>
        <end position="18"/>
    </location>
</feature>
<dbReference type="SUPFAM" id="SSF54117">
    <property type="entry name" value="Interleukin 8-like chemokines"/>
    <property type="match status" value="1"/>
</dbReference>
<feature type="domain" description="Chemokine interleukin-8-like" evidence="6">
    <location>
        <begin position="29"/>
        <end position="87"/>
    </location>
</feature>
<evidence type="ECO:0000313" key="8">
    <source>
        <dbReference type="Proteomes" id="UP000283210"/>
    </source>
</evidence>
<dbReference type="Proteomes" id="UP000283210">
    <property type="component" value="Chromosome 6"/>
</dbReference>
<dbReference type="PANTHER" id="PTHR12015">
    <property type="entry name" value="SMALL INDUCIBLE CYTOKINE A"/>
    <property type="match status" value="1"/>
</dbReference>
<evidence type="ECO:0000256" key="4">
    <source>
        <dbReference type="ARBA" id="ARBA00022729"/>
    </source>
</evidence>
<dbReference type="InterPro" id="IPR039809">
    <property type="entry name" value="Chemokine_b/g/d"/>
</dbReference>
<feature type="chain" id="PRO_5019307547" description="Chemokine interleukin-8-like domain-containing protein" evidence="5">
    <location>
        <begin position="19"/>
        <end position="97"/>
    </location>
</feature>
<dbReference type="GO" id="GO:0005615">
    <property type="term" value="C:extracellular space"/>
    <property type="evidence" value="ECO:0007669"/>
    <property type="project" value="UniProtKB-KW"/>
</dbReference>
<dbReference type="Pfam" id="PF00048">
    <property type="entry name" value="IL8"/>
    <property type="match status" value="1"/>
</dbReference>
<dbReference type="InterPro" id="IPR001811">
    <property type="entry name" value="Chemokine_IL8-like_dom"/>
</dbReference>
<name>A0A437DBX5_ORYJA</name>
<dbReference type="GO" id="GO:0008009">
    <property type="term" value="F:chemokine activity"/>
    <property type="evidence" value="ECO:0007669"/>
    <property type="project" value="InterPro"/>
</dbReference>
<keyword evidence="2" id="KW-0202">Cytokine</keyword>
<evidence type="ECO:0000256" key="2">
    <source>
        <dbReference type="ARBA" id="ARBA00022514"/>
    </source>
</evidence>
<comment type="subcellular location">
    <subcellularLocation>
        <location evidence="1">Secreted</location>
    </subcellularLocation>
</comment>
<evidence type="ECO:0000256" key="5">
    <source>
        <dbReference type="SAM" id="SignalP"/>
    </source>
</evidence>
<dbReference type="OrthoDB" id="9447832at2759"/>
<sequence length="97" mass="10845">MKTLSFSLLLLFVCCCHAMPSSQQCNTTPEKCCLKFSSAIIPAKNVTEIIRTSSCCPHQAFIATTSRGKEICYKEDFKWAKKTFDRLNKPKDAEGSS</sequence>
<dbReference type="GO" id="GO:0006955">
    <property type="term" value="P:immune response"/>
    <property type="evidence" value="ECO:0007669"/>
    <property type="project" value="InterPro"/>
</dbReference>
<dbReference type="AlphaFoldDB" id="A0A437DBX5"/>
<reference evidence="7 8" key="2">
    <citation type="submission" date="2019-01" db="EMBL/GenBank/DDBJ databases">
        <title>A chromosome length genome reference of the Java medaka (oryzias javanicus).</title>
        <authorList>
            <person name="Herpin A."/>
            <person name="Takehana Y."/>
            <person name="Naruse K."/>
            <person name="Ansai S."/>
            <person name="Kawaguchi M."/>
        </authorList>
    </citation>
    <scope>NUCLEOTIDE SEQUENCE [LARGE SCALE GENOMIC DNA]</scope>
    <source>
        <strain evidence="7">RS831</strain>
        <tissue evidence="7">Whole body</tissue>
    </source>
</reference>
<organism evidence="7 8">
    <name type="scientific">Oryzias javanicus</name>
    <name type="common">Javanese ricefish</name>
    <name type="synonym">Aplocheilus javanicus</name>
    <dbReference type="NCBI Taxonomy" id="123683"/>
    <lineage>
        <taxon>Eukaryota</taxon>
        <taxon>Metazoa</taxon>
        <taxon>Chordata</taxon>
        <taxon>Craniata</taxon>
        <taxon>Vertebrata</taxon>
        <taxon>Euteleostomi</taxon>
        <taxon>Actinopterygii</taxon>
        <taxon>Neopterygii</taxon>
        <taxon>Teleostei</taxon>
        <taxon>Neoteleostei</taxon>
        <taxon>Acanthomorphata</taxon>
        <taxon>Ovalentaria</taxon>
        <taxon>Atherinomorphae</taxon>
        <taxon>Beloniformes</taxon>
        <taxon>Adrianichthyidae</taxon>
        <taxon>Oryziinae</taxon>
        <taxon>Oryzias</taxon>
    </lineage>
</organism>